<name>A0A8X6IRM4_TRICU</name>
<feature type="chain" id="PRO_5036482936" evidence="1">
    <location>
        <begin position="20"/>
        <end position="441"/>
    </location>
</feature>
<accession>A0A8X6IRM4</accession>
<evidence type="ECO:0000313" key="2">
    <source>
        <dbReference type="EMBL" id="GFR27214.1"/>
    </source>
</evidence>
<gene>
    <name evidence="2" type="primary">AVEN_96773_1</name>
    <name evidence="2" type="ORF">TNCT_566211</name>
</gene>
<keyword evidence="3" id="KW-1185">Reference proteome</keyword>
<protein>
    <submittedName>
        <fullName evidence="2">Chitin-binding type-2 domain-containing protein</fullName>
    </submittedName>
</protein>
<comment type="caution">
    <text evidence="2">The sequence shown here is derived from an EMBL/GenBank/DDBJ whole genome shotgun (WGS) entry which is preliminary data.</text>
</comment>
<evidence type="ECO:0000256" key="1">
    <source>
        <dbReference type="SAM" id="SignalP"/>
    </source>
</evidence>
<evidence type="ECO:0000313" key="3">
    <source>
        <dbReference type="Proteomes" id="UP000887116"/>
    </source>
</evidence>
<dbReference type="AlphaFoldDB" id="A0A8X6IRM4"/>
<dbReference type="OrthoDB" id="6424210at2759"/>
<dbReference type="EMBL" id="BMAO01028766">
    <property type="protein sequence ID" value="GFR27214.1"/>
    <property type="molecule type" value="Genomic_DNA"/>
</dbReference>
<proteinExistence type="predicted"/>
<organism evidence="2 3">
    <name type="scientific">Trichonephila clavata</name>
    <name type="common">Joro spider</name>
    <name type="synonym">Nephila clavata</name>
    <dbReference type="NCBI Taxonomy" id="2740835"/>
    <lineage>
        <taxon>Eukaryota</taxon>
        <taxon>Metazoa</taxon>
        <taxon>Ecdysozoa</taxon>
        <taxon>Arthropoda</taxon>
        <taxon>Chelicerata</taxon>
        <taxon>Arachnida</taxon>
        <taxon>Araneae</taxon>
        <taxon>Araneomorphae</taxon>
        <taxon>Entelegynae</taxon>
        <taxon>Araneoidea</taxon>
        <taxon>Nephilidae</taxon>
        <taxon>Trichonephila</taxon>
    </lineage>
</organism>
<reference evidence="2" key="1">
    <citation type="submission" date="2020-07" db="EMBL/GenBank/DDBJ databases">
        <title>Multicomponent nature underlies the extraordinary mechanical properties of spider dragline silk.</title>
        <authorList>
            <person name="Kono N."/>
            <person name="Nakamura H."/>
            <person name="Mori M."/>
            <person name="Yoshida Y."/>
            <person name="Ohtoshi R."/>
            <person name="Malay A.D."/>
            <person name="Moran D.A.P."/>
            <person name="Tomita M."/>
            <person name="Numata K."/>
            <person name="Arakawa K."/>
        </authorList>
    </citation>
    <scope>NUCLEOTIDE SEQUENCE</scope>
</reference>
<sequence length="441" mass="51229">MHHLYFIGALLFCSSAVYGFTLPSENTTHPDVSEPTEHNISKSKMMTMFCPTGMHFDPFLIACVDFSTYEDTPETLRRQKRSDIMIHSISKEELKQGALNFTEIIGSTAMDILEDIAPSLHHTIETNYMPAINSIKNDILPMFNTKALSQVQKAYDYSKDLSERVFRKLYQSWELSNSTHINVVSFSDIAEDIQEDLKPYLKLAKFLSLRMSKTRSKRSVDLERSIHQIISPFVEPFMKGAFKFIATAVTGGQDPFFNQLALPIVEDMMADPRTMNQFQQVFWMAKYAYGPVAFNFIASNLMGSNGGALSRQTEERIKQINFNFYMKVKPIFEEIFKRHLPMILRRSARNTEVIFWKLDRVQEYSGKLVSEVKKDLFEFFLRHGEYFVRDDFDIETFSDMKKDLIAIKPKLLQISIDYFSRSPNSWVKFLFSRNSIMNRLV</sequence>
<feature type="signal peptide" evidence="1">
    <location>
        <begin position="1"/>
        <end position="19"/>
    </location>
</feature>
<dbReference type="Proteomes" id="UP000887116">
    <property type="component" value="Unassembled WGS sequence"/>
</dbReference>
<keyword evidence="1" id="KW-0732">Signal</keyword>